<dbReference type="EMBL" id="JAAZWO010000027">
    <property type="protein sequence ID" value="MBC2399373.1"/>
    <property type="molecule type" value="Genomic_DNA"/>
</dbReference>
<dbReference type="SUPFAM" id="SSF143842">
    <property type="entry name" value="YwmB-like"/>
    <property type="match status" value="1"/>
</dbReference>
<reference evidence="1 2" key="1">
    <citation type="submission" date="2020-04" db="EMBL/GenBank/DDBJ databases">
        <title>Genomic insights into acetone-butanol-ethanol (ABE) fermentation by sequencing solventogenic clostridia strains.</title>
        <authorList>
            <person name="Brown S."/>
        </authorList>
    </citation>
    <scope>NUCLEOTIDE SEQUENCE [LARGE SCALE GENOMIC DNA]</scope>
    <source>
        <strain evidence="1 2">DJ011</strain>
    </source>
</reference>
<evidence type="ECO:0000313" key="1">
    <source>
        <dbReference type="EMBL" id="MBC2399373.1"/>
    </source>
</evidence>
<accession>A0A923EAB1</accession>
<organism evidence="1 2">
    <name type="scientific">Clostridium tetanomorphum</name>
    <dbReference type="NCBI Taxonomy" id="1553"/>
    <lineage>
        <taxon>Bacteria</taxon>
        <taxon>Bacillati</taxon>
        <taxon>Bacillota</taxon>
        <taxon>Clostridia</taxon>
        <taxon>Eubacteriales</taxon>
        <taxon>Clostridiaceae</taxon>
        <taxon>Clostridium</taxon>
    </lineage>
</organism>
<sequence>MKIKKIIFLIIAIILGVSFIGRSKGSVTLTGSVFDYILRDTKGEVIEFGLITNFKHQKEGEQACKYVLENLKISPKNYSNILKNKKIYSVEFNNEKLEGYIQSTKYDEYNVLTLNIKEKSRTNELDKLEQKVKKSLGNRDVSFFKYVKAKIDDRDLEKENKKIMTLLRNIGGQEIQTVKLDNGFSTIANINKYTPVNVNGRLVDFNYAVCSYYSGNYIIMGTPEILISY</sequence>
<protein>
    <submittedName>
        <fullName evidence="1">Uncharacterized protein</fullName>
    </submittedName>
</protein>
<dbReference type="Proteomes" id="UP000563151">
    <property type="component" value="Unassembled WGS sequence"/>
</dbReference>
<dbReference type="RefSeq" id="WP_051593120.1">
    <property type="nucleotide sequence ID" value="NZ_JAAZWO010000027.1"/>
</dbReference>
<evidence type="ECO:0000313" key="2">
    <source>
        <dbReference type="Proteomes" id="UP000563151"/>
    </source>
</evidence>
<gene>
    <name evidence="1" type="ORF">HGG79_16590</name>
</gene>
<comment type="caution">
    <text evidence="1">The sequence shown here is derived from an EMBL/GenBank/DDBJ whole genome shotgun (WGS) entry which is preliminary data.</text>
</comment>
<keyword evidence="2" id="KW-1185">Reference proteome</keyword>
<dbReference type="AlphaFoldDB" id="A0A923EAB1"/>
<proteinExistence type="predicted"/>
<dbReference type="InterPro" id="IPR036209">
    <property type="entry name" value="YwmB-like_sf"/>
</dbReference>
<name>A0A923EAB1_CLOTT</name>